<gene>
    <name evidence="1" type="ORF">MaMVDC_109</name>
</gene>
<evidence type="ECO:0000313" key="1">
    <source>
        <dbReference type="EMBL" id="AGR48674.1"/>
    </source>
</evidence>
<dbReference type="EMBL" id="KF356199">
    <property type="protein sequence ID" value="AGR48674.1"/>
    <property type="molecule type" value="Genomic_DNA"/>
</dbReference>
<reference evidence="1 2" key="1">
    <citation type="submission" date="2013-07" db="EMBL/GenBank/DDBJ databases">
        <title>Sequencing and analysis of the complete genome of Microcystis aeruginosa phage MaMV-DC.</title>
        <authorList>
            <person name="Ou T."/>
            <person name="Li S.H."/>
            <person name="Zhang Q.Y."/>
        </authorList>
    </citation>
    <scope>NUCLEOTIDE SEQUENCE [LARGE SCALE GENOMIC DNA]</scope>
</reference>
<organism evidence="1 2">
    <name type="scientific">Microcystis phage MaMV-DC</name>
    <dbReference type="NCBI Taxonomy" id="1357715"/>
    <lineage>
        <taxon>Viruses</taxon>
        <taxon>Duplodnaviria</taxon>
        <taxon>Heunggongvirae</taxon>
        <taxon>Uroviricota</taxon>
        <taxon>Caudoviricetes</taxon>
        <taxon>Fukuivirus</taxon>
        <taxon>Fukuivirus MVDC</taxon>
    </lineage>
</organism>
<dbReference type="Proteomes" id="UP000028567">
    <property type="component" value="Segment"/>
</dbReference>
<proteinExistence type="predicted"/>
<sequence length="840" mass="91833">MERTKLLFTDGRPLQARELIEMQDLLHLHVEEMSRSLYDVYYLAEVDIIWAPPSLTIQGGLIYIEEEGWYRISPAQLIITGNANVTLRIYRIDYDGRSILFPKPVVGQDGYPFLQISGGQILIYDGKRFSRAPRSKVASLEEAIELVDKEVYGNYIQRGLEVLGLRFDNALEIDLTQNQPIQRLAVQPGRAFIDGKIVDIYEPVYLPMVASGEIVIDKKGEVRIGTGPLTLARIRNSELIASDNRWVEPGLLRDLQVKLNTLREEAIDIALERLNFYSGAPRILESGFVESFQNTLGTDITAPGFDCAMTGYMTLPSSYNTIRPDNLTISGSSNVTITESGGSLQTAYLRPASGLIIDQRRATGSLVLAAQTRDVRMTLNPPVVAPDARRIEYQVGRLTIATEAVQVTITIQGLLSLESGIVLQIDGRAPQATVTRGSIEDGRYRADVSGILVANIAVPSSSAALSITATGSGWTIGQCLEFGSTGTPAPAVVQIREGMAQLFTLSTANTITGIRVYPAGAISAWVSLVAAPNNIPEERELGRVRLQVTSGSPDTPVELTFDPPINLVAGSYCVVISATSPGSMHINTNAQPAISRNQEGPDIPGYLLTRSGSNWQPQTNSDITYQLIGGSLGSTGYIDFTYSPAPEANTQVDLTQLNSLWSYNLGQGGSFSTFYREGQELVPLPERATELPDNLEMRLVLFTTGTTPIVYLNRSMLIIGRARSKATWISIDYTTREYTNVKVIYRAFLPQGSRVVASASSNGGQTWTEMPTPTTTLVDGNIPLIENETTLSGLTPTVLVRQGDNDVPLVRNRIRIRLQIIVSGTITRLPYVSSLQCLTY</sequence>
<name>A0A075BU56_9CAUD</name>
<dbReference type="KEGG" id="vg:26643287"/>
<dbReference type="GeneID" id="26643287"/>
<keyword evidence="2" id="KW-1185">Reference proteome</keyword>
<evidence type="ECO:0000313" key="2">
    <source>
        <dbReference type="Proteomes" id="UP000028567"/>
    </source>
</evidence>
<accession>A0A075BU56</accession>
<dbReference type="RefSeq" id="YP_009217793.1">
    <property type="nucleotide sequence ID" value="NC_029002.1"/>
</dbReference>
<protein>
    <submittedName>
        <fullName evidence="1">Putative tail protein</fullName>
    </submittedName>
</protein>